<comment type="similarity">
    <text evidence="1 9">Belongs to the ABC transporter superfamily.</text>
</comment>
<feature type="compositionally biased region" description="Polar residues" evidence="10">
    <location>
        <begin position="226"/>
        <end position="235"/>
    </location>
</feature>
<keyword evidence="13" id="KW-1185">Reference proteome</keyword>
<dbReference type="Pfam" id="PF00005">
    <property type="entry name" value="ABC_tran"/>
    <property type="match status" value="1"/>
</dbReference>
<evidence type="ECO:0000256" key="10">
    <source>
        <dbReference type="SAM" id="MobiDB-lite"/>
    </source>
</evidence>
<keyword evidence="7 9" id="KW-0472">Membrane</keyword>
<dbReference type="InterPro" id="IPR003593">
    <property type="entry name" value="AAA+_ATPase"/>
</dbReference>
<dbReference type="InterPro" id="IPR003439">
    <property type="entry name" value="ABC_transporter-like_ATP-bd"/>
</dbReference>
<evidence type="ECO:0000313" key="13">
    <source>
        <dbReference type="Proteomes" id="UP001055868"/>
    </source>
</evidence>
<keyword evidence="8 9" id="KW-0131">Cell cycle</keyword>
<evidence type="ECO:0000256" key="2">
    <source>
        <dbReference type="ARBA" id="ARBA00020019"/>
    </source>
</evidence>
<comment type="function">
    <text evidence="9">Part of the ABC transporter FtsEX involved in cellular division.</text>
</comment>
<keyword evidence="5 9" id="KW-0547">Nucleotide-binding</keyword>
<dbReference type="GO" id="GO:0005524">
    <property type="term" value="F:ATP binding"/>
    <property type="evidence" value="ECO:0007669"/>
    <property type="project" value="UniProtKB-KW"/>
</dbReference>
<dbReference type="PANTHER" id="PTHR24220:SF470">
    <property type="entry name" value="CELL DIVISION ATP-BINDING PROTEIN FTSE"/>
    <property type="match status" value="1"/>
</dbReference>
<evidence type="ECO:0000256" key="6">
    <source>
        <dbReference type="ARBA" id="ARBA00022840"/>
    </source>
</evidence>
<keyword evidence="4 9" id="KW-0132">Cell division</keyword>
<dbReference type="RefSeq" id="WP_249479278.1">
    <property type="nucleotide sequence ID" value="NZ_CP097218.1"/>
</dbReference>
<dbReference type="PANTHER" id="PTHR24220">
    <property type="entry name" value="IMPORT ATP-BINDING PROTEIN"/>
    <property type="match status" value="1"/>
</dbReference>
<proteinExistence type="inferred from homology"/>
<evidence type="ECO:0000256" key="9">
    <source>
        <dbReference type="RuleBase" id="RU365094"/>
    </source>
</evidence>
<sequence>MIRFDDVSKTYLRGQSPALQDIDLEFARGEFAFLVGASGSGKSSLMRLVLKEATPTRGSVHVAGKDLARIPSWRVPALRREIGMVFQDFRLLPSKNAYQNIEFALAVIGTPRRVVRRLVPEMLEMVGLEDKGRRMPHELSGGEQQRVAIARAYVNRPSILLADEPTGNLDPATAEGILDLLAQINERGTTVLMATHDRAAVDRMRRRVVELVDGRIVRDEAEGTYESRTPVSVISGNVEDGDDGSDDDAEGAKPAGEGSVAAGSGAADSAAAASGTAGSDVVEEELVPDARPRDLLDEAEEAFSEEALAEDLPQASDREEGAR</sequence>
<accession>A0ABY4N9N7</accession>
<dbReference type="InterPro" id="IPR017871">
    <property type="entry name" value="ABC_transporter-like_CS"/>
</dbReference>
<evidence type="ECO:0000256" key="3">
    <source>
        <dbReference type="ARBA" id="ARBA00022475"/>
    </source>
</evidence>
<dbReference type="SMART" id="SM00382">
    <property type="entry name" value="AAA"/>
    <property type="match status" value="1"/>
</dbReference>
<dbReference type="InterPro" id="IPR015854">
    <property type="entry name" value="ABC_transpr_LolD-like"/>
</dbReference>
<evidence type="ECO:0000256" key="7">
    <source>
        <dbReference type="ARBA" id="ARBA00023136"/>
    </source>
</evidence>
<dbReference type="Gene3D" id="3.40.50.300">
    <property type="entry name" value="P-loop containing nucleotide triphosphate hydrolases"/>
    <property type="match status" value="1"/>
</dbReference>
<dbReference type="SUPFAM" id="SSF52540">
    <property type="entry name" value="P-loop containing nucleoside triphosphate hydrolases"/>
    <property type="match status" value="1"/>
</dbReference>
<gene>
    <name evidence="9 12" type="primary">ftsE</name>
    <name evidence="12" type="ORF">M4486_01805</name>
</gene>
<dbReference type="PROSITE" id="PS00211">
    <property type="entry name" value="ABC_TRANSPORTER_1"/>
    <property type="match status" value="1"/>
</dbReference>
<comment type="subunit">
    <text evidence="9">Homodimer. Forms a membrane-associated complex with FtsX.</text>
</comment>
<dbReference type="InterPro" id="IPR005286">
    <property type="entry name" value="Cell_div_FtsE"/>
</dbReference>
<feature type="compositionally biased region" description="Acidic residues" evidence="10">
    <location>
        <begin position="297"/>
        <end position="309"/>
    </location>
</feature>
<evidence type="ECO:0000313" key="12">
    <source>
        <dbReference type="EMBL" id="UQN30110.1"/>
    </source>
</evidence>
<dbReference type="EMBL" id="CP097218">
    <property type="protein sequence ID" value="UQN30110.1"/>
    <property type="molecule type" value="Genomic_DNA"/>
</dbReference>
<keyword evidence="3 9" id="KW-1003">Cell membrane</keyword>
<feature type="compositionally biased region" description="Low complexity" evidence="10">
    <location>
        <begin position="255"/>
        <end position="279"/>
    </location>
</feature>
<keyword evidence="6 9" id="KW-0067">ATP-binding</keyword>
<name>A0ABY4N9N7_9MICO</name>
<evidence type="ECO:0000256" key="4">
    <source>
        <dbReference type="ARBA" id="ARBA00022618"/>
    </source>
</evidence>
<dbReference type="NCBIfam" id="TIGR02673">
    <property type="entry name" value="FtsE"/>
    <property type="match status" value="1"/>
</dbReference>
<evidence type="ECO:0000256" key="1">
    <source>
        <dbReference type="ARBA" id="ARBA00005417"/>
    </source>
</evidence>
<feature type="domain" description="ABC transporter" evidence="11">
    <location>
        <begin position="2"/>
        <end position="238"/>
    </location>
</feature>
<feature type="compositionally biased region" description="Acidic residues" evidence="10">
    <location>
        <begin position="239"/>
        <end position="249"/>
    </location>
</feature>
<feature type="region of interest" description="Disordered" evidence="10">
    <location>
        <begin position="223"/>
        <end position="323"/>
    </location>
</feature>
<protein>
    <recommendedName>
        <fullName evidence="2 9">Cell division ATP-binding protein FtsE</fullName>
    </recommendedName>
</protein>
<evidence type="ECO:0000256" key="8">
    <source>
        <dbReference type="ARBA" id="ARBA00023306"/>
    </source>
</evidence>
<evidence type="ECO:0000259" key="11">
    <source>
        <dbReference type="PROSITE" id="PS50893"/>
    </source>
</evidence>
<dbReference type="Proteomes" id="UP001055868">
    <property type="component" value="Chromosome"/>
</dbReference>
<dbReference type="GO" id="GO:0051301">
    <property type="term" value="P:cell division"/>
    <property type="evidence" value="ECO:0007669"/>
    <property type="project" value="UniProtKB-KW"/>
</dbReference>
<reference evidence="12" key="1">
    <citation type="submission" date="2022-05" db="EMBL/GenBank/DDBJ databases">
        <title>Genomic analysis of Brachybacterium sp. CBA3104.</title>
        <authorList>
            <person name="Roh S.W."/>
            <person name="Kim Y.B."/>
            <person name="Kim Y."/>
        </authorList>
    </citation>
    <scope>NUCLEOTIDE SEQUENCE</scope>
    <source>
        <strain evidence="12">CBA3104</strain>
    </source>
</reference>
<dbReference type="PROSITE" id="PS50893">
    <property type="entry name" value="ABC_TRANSPORTER_2"/>
    <property type="match status" value="1"/>
</dbReference>
<organism evidence="12 13">
    <name type="scientific">Brachybacterium kimchii</name>
    <dbReference type="NCBI Taxonomy" id="2942909"/>
    <lineage>
        <taxon>Bacteria</taxon>
        <taxon>Bacillati</taxon>
        <taxon>Actinomycetota</taxon>
        <taxon>Actinomycetes</taxon>
        <taxon>Micrococcales</taxon>
        <taxon>Dermabacteraceae</taxon>
        <taxon>Brachybacterium</taxon>
    </lineage>
</organism>
<dbReference type="InterPro" id="IPR027417">
    <property type="entry name" value="P-loop_NTPase"/>
</dbReference>
<evidence type="ECO:0000256" key="5">
    <source>
        <dbReference type="ARBA" id="ARBA00022741"/>
    </source>
</evidence>
<comment type="subcellular location">
    <subcellularLocation>
        <location evidence="9">Cell membrane</location>
        <topology evidence="9">Peripheral membrane protein</topology>
        <orientation evidence="9">Cytoplasmic side</orientation>
    </subcellularLocation>
</comment>